<gene>
    <name evidence="7" type="ORF">CRM92_03705</name>
</gene>
<comment type="catalytic activity">
    <reaction evidence="6">
        <text>Release of an N-terminal pyroglutamyl group from a polypeptide, the second amino acid generally not being Pro.</text>
        <dbReference type="EC" id="3.4.19.3"/>
    </reaction>
</comment>
<feature type="active site" evidence="6">
    <location>
        <position position="146"/>
    </location>
</feature>
<evidence type="ECO:0000313" key="8">
    <source>
        <dbReference type="Proteomes" id="UP000219947"/>
    </source>
</evidence>
<keyword evidence="5" id="KW-0788">Thiol protease</keyword>
<dbReference type="Proteomes" id="UP000219947">
    <property type="component" value="Unassembled WGS sequence"/>
</dbReference>
<evidence type="ECO:0000256" key="1">
    <source>
        <dbReference type="ARBA" id="ARBA00006641"/>
    </source>
</evidence>
<evidence type="ECO:0000256" key="2">
    <source>
        <dbReference type="ARBA" id="ARBA00022490"/>
    </source>
</evidence>
<evidence type="ECO:0000256" key="5">
    <source>
        <dbReference type="ARBA" id="ARBA00022807"/>
    </source>
</evidence>
<dbReference type="InterPro" id="IPR033694">
    <property type="entry name" value="PGPEP1_Cys_AS"/>
</dbReference>
<organism evidence="7 8">
    <name type="scientific">Rothia dentocariosa</name>
    <dbReference type="NCBI Taxonomy" id="2047"/>
    <lineage>
        <taxon>Bacteria</taxon>
        <taxon>Bacillati</taxon>
        <taxon>Actinomycetota</taxon>
        <taxon>Actinomycetes</taxon>
        <taxon>Micrococcales</taxon>
        <taxon>Micrococcaceae</taxon>
        <taxon>Rothia</taxon>
    </lineage>
</organism>
<dbReference type="PANTHER" id="PTHR23402:SF1">
    <property type="entry name" value="PYROGLUTAMYL-PEPTIDASE I"/>
    <property type="match status" value="1"/>
</dbReference>
<dbReference type="GO" id="GO:0006508">
    <property type="term" value="P:proteolysis"/>
    <property type="evidence" value="ECO:0007669"/>
    <property type="project" value="UniProtKB-KW"/>
</dbReference>
<dbReference type="GO" id="GO:0016920">
    <property type="term" value="F:pyroglutamyl-peptidase activity"/>
    <property type="evidence" value="ECO:0007669"/>
    <property type="project" value="UniProtKB-EC"/>
</dbReference>
<dbReference type="Gene3D" id="3.40.630.20">
    <property type="entry name" value="Peptidase C15, pyroglutamyl peptidase I-like"/>
    <property type="match status" value="1"/>
</dbReference>
<proteinExistence type="inferred from homology"/>
<dbReference type="PRINTS" id="PR00706">
    <property type="entry name" value="PYROGLUPTASE"/>
</dbReference>
<dbReference type="InterPro" id="IPR036440">
    <property type="entry name" value="Peptidase_C15-like_sf"/>
</dbReference>
<evidence type="ECO:0000256" key="3">
    <source>
        <dbReference type="ARBA" id="ARBA00022670"/>
    </source>
</evidence>
<dbReference type="EMBL" id="PDEV01000001">
    <property type="protein sequence ID" value="PEN17134.1"/>
    <property type="molecule type" value="Genomic_DNA"/>
</dbReference>
<evidence type="ECO:0000256" key="6">
    <source>
        <dbReference type="PROSITE-ProRule" id="PRU10077"/>
    </source>
</evidence>
<dbReference type="SUPFAM" id="SSF53182">
    <property type="entry name" value="Pyrrolidone carboxyl peptidase (pyroglutamate aminopeptidase)"/>
    <property type="match status" value="1"/>
</dbReference>
<protein>
    <recommendedName>
        <fullName evidence="6">Pyroglutamyl-peptidase I</fullName>
        <ecNumber evidence="6">3.4.19.3</ecNumber>
    </recommendedName>
</protein>
<evidence type="ECO:0000313" key="7">
    <source>
        <dbReference type="EMBL" id="PEN17134.1"/>
    </source>
</evidence>
<reference evidence="7" key="1">
    <citation type="submission" date="2017-10" db="EMBL/GenBank/DDBJ databases">
        <title>Kefir isolates.</title>
        <authorList>
            <person name="Kim Y."/>
            <person name="Blasche S."/>
        </authorList>
    </citation>
    <scope>NUCLEOTIDE SEQUENCE [LARGE SCALE GENOMIC DNA]</scope>
    <source>
        <strain evidence="7">OG2-2</strain>
    </source>
</reference>
<dbReference type="PANTHER" id="PTHR23402">
    <property type="entry name" value="PROTEASE FAMILY C15 PYROGLUTAMYL-PEPTIDASE I-RELATED"/>
    <property type="match status" value="1"/>
</dbReference>
<name>A0A2A8D8D5_9MICC</name>
<accession>A0A2A8D8D5</accession>
<dbReference type="InterPro" id="IPR000816">
    <property type="entry name" value="Peptidase_C15"/>
</dbReference>
<comment type="caution">
    <text evidence="7">The sequence shown here is derived from an EMBL/GenBank/DDBJ whole genome shotgun (WGS) entry which is preliminary data.</text>
</comment>
<dbReference type="CDD" id="cd00501">
    <property type="entry name" value="Peptidase_C15"/>
    <property type="match status" value="1"/>
</dbReference>
<keyword evidence="8" id="KW-1185">Reference proteome</keyword>
<keyword evidence="4" id="KW-0378">Hydrolase</keyword>
<dbReference type="AlphaFoldDB" id="A0A2A8D8D5"/>
<evidence type="ECO:0000256" key="4">
    <source>
        <dbReference type="ARBA" id="ARBA00022801"/>
    </source>
</evidence>
<keyword evidence="3" id="KW-0645">Protease</keyword>
<comment type="similarity">
    <text evidence="1">Belongs to the peptidase C15 family.</text>
</comment>
<dbReference type="GO" id="GO:0005829">
    <property type="term" value="C:cytosol"/>
    <property type="evidence" value="ECO:0007669"/>
    <property type="project" value="InterPro"/>
</dbReference>
<dbReference type="RefSeq" id="WP_098042406.1">
    <property type="nucleotide sequence ID" value="NZ_PDEV01000001.1"/>
</dbReference>
<dbReference type="Pfam" id="PF01470">
    <property type="entry name" value="Peptidase_C15"/>
    <property type="match status" value="1"/>
</dbReference>
<dbReference type="PROSITE" id="PS01334">
    <property type="entry name" value="PYRASE_CYS"/>
    <property type="match status" value="1"/>
</dbReference>
<dbReference type="EC" id="3.4.19.3" evidence="6"/>
<sequence>MTKTLLITFFGPFPGVSVNPSGVTARQVADVLADESAVRVVTREVPVSYAGSSEALGEMLTDIRPDAVLSLGVAVGRDKVSFERVAINLDSADIEDNDGVVRVDEAIAPEGREAYFSTLPVRASYERLRGVGLPVEISYTAGTYVCNHVFYEVHRILELQGRRIPAGFVHIPAMRPDHEPSEVQTTFTAHADAGGVEGESVPTLPEAVVARIVAELVRDTLKVM</sequence>
<keyword evidence="2" id="KW-0963">Cytoplasm</keyword>
<dbReference type="InterPro" id="IPR016125">
    <property type="entry name" value="Peptidase_C15-like"/>
</dbReference>